<keyword evidence="1" id="KW-0456">Lyase</keyword>
<dbReference type="EMBL" id="BKCP01000336">
    <property type="protein sequence ID" value="GER25611.1"/>
    <property type="molecule type" value="Genomic_DNA"/>
</dbReference>
<organism evidence="1 2">
    <name type="scientific">Striga asiatica</name>
    <name type="common">Asiatic witchweed</name>
    <name type="synonym">Buchnera asiatica</name>
    <dbReference type="NCBI Taxonomy" id="4170"/>
    <lineage>
        <taxon>Eukaryota</taxon>
        <taxon>Viridiplantae</taxon>
        <taxon>Streptophyta</taxon>
        <taxon>Embryophyta</taxon>
        <taxon>Tracheophyta</taxon>
        <taxon>Spermatophyta</taxon>
        <taxon>Magnoliopsida</taxon>
        <taxon>eudicotyledons</taxon>
        <taxon>Gunneridae</taxon>
        <taxon>Pentapetalae</taxon>
        <taxon>asterids</taxon>
        <taxon>lamiids</taxon>
        <taxon>Lamiales</taxon>
        <taxon>Orobanchaceae</taxon>
        <taxon>Buchnereae</taxon>
        <taxon>Striga</taxon>
    </lineage>
</organism>
<reference evidence="2" key="1">
    <citation type="journal article" date="2019" name="Curr. Biol.">
        <title>Genome Sequence of Striga asiatica Provides Insight into the Evolution of Plant Parasitism.</title>
        <authorList>
            <person name="Yoshida S."/>
            <person name="Kim S."/>
            <person name="Wafula E.K."/>
            <person name="Tanskanen J."/>
            <person name="Kim Y.M."/>
            <person name="Honaas L."/>
            <person name="Yang Z."/>
            <person name="Spallek T."/>
            <person name="Conn C.E."/>
            <person name="Ichihashi Y."/>
            <person name="Cheong K."/>
            <person name="Cui S."/>
            <person name="Der J.P."/>
            <person name="Gundlach H."/>
            <person name="Jiao Y."/>
            <person name="Hori C."/>
            <person name="Ishida J.K."/>
            <person name="Kasahara H."/>
            <person name="Kiba T."/>
            <person name="Kim M.S."/>
            <person name="Koo N."/>
            <person name="Laohavisit A."/>
            <person name="Lee Y.H."/>
            <person name="Lumba S."/>
            <person name="McCourt P."/>
            <person name="Mortimer J.C."/>
            <person name="Mutuku J.M."/>
            <person name="Nomura T."/>
            <person name="Sasaki-Sekimoto Y."/>
            <person name="Seto Y."/>
            <person name="Wang Y."/>
            <person name="Wakatake T."/>
            <person name="Sakakibara H."/>
            <person name="Demura T."/>
            <person name="Yamaguchi S."/>
            <person name="Yoneyama K."/>
            <person name="Manabe R.I."/>
            <person name="Nelson D.C."/>
            <person name="Schulman A.H."/>
            <person name="Timko M.P."/>
            <person name="dePamphilis C.W."/>
            <person name="Choi D."/>
            <person name="Shirasu K."/>
        </authorList>
    </citation>
    <scope>NUCLEOTIDE SEQUENCE [LARGE SCALE GENOMIC DNA]</scope>
    <source>
        <strain evidence="2">cv. UVA1</strain>
    </source>
</reference>
<name>A0A5A7NZA6_STRAF</name>
<dbReference type="AlphaFoldDB" id="A0A5A7NZA6"/>
<sequence>MLFYFPHTGKRALYFNTHQFLYLSKFKNRNLCGGQRADLSDVYKLETWREKFLATFEDSTSAYEGPILPTHHGLCHRPNRCCGRNFISRFHRYRFSEPASLICSTTQVQNVTDVNHFKFWKTKYTQNLYYACDSHGFVGWANPINEDGVRVRDDVSLSDKVGVHRESNKDAI</sequence>
<keyword evidence="2" id="KW-1185">Reference proteome</keyword>
<dbReference type="GO" id="GO:0016829">
    <property type="term" value="F:lyase activity"/>
    <property type="evidence" value="ECO:0007669"/>
    <property type="project" value="UniProtKB-KW"/>
</dbReference>
<evidence type="ECO:0000313" key="1">
    <source>
        <dbReference type="EMBL" id="GER25611.1"/>
    </source>
</evidence>
<dbReference type="Proteomes" id="UP000325081">
    <property type="component" value="Unassembled WGS sequence"/>
</dbReference>
<gene>
    <name evidence="1" type="ORF">STAS_01206</name>
</gene>
<evidence type="ECO:0000313" key="2">
    <source>
        <dbReference type="Proteomes" id="UP000325081"/>
    </source>
</evidence>
<proteinExistence type="predicted"/>
<comment type="caution">
    <text evidence="1">The sequence shown here is derived from an EMBL/GenBank/DDBJ whole genome shotgun (WGS) entry which is preliminary data.</text>
</comment>
<accession>A0A5A7NZA6</accession>
<protein>
    <submittedName>
        <fullName evidence="1">Phycocyanobilin lyase CpcT</fullName>
    </submittedName>
</protein>